<dbReference type="Pfam" id="PF13673">
    <property type="entry name" value="Acetyltransf_10"/>
    <property type="match status" value="1"/>
</dbReference>
<dbReference type="Proteomes" id="UP000321362">
    <property type="component" value="Chromosome"/>
</dbReference>
<evidence type="ECO:0000313" key="2">
    <source>
        <dbReference type="EMBL" id="QEC79445.1"/>
    </source>
</evidence>
<dbReference type="SUPFAM" id="SSF55729">
    <property type="entry name" value="Acyl-CoA N-acyltransferases (Nat)"/>
    <property type="match status" value="1"/>
</dbReference>
<sequence>MEITYKFDVTPTSEQVIELYKNCGLPRPVDDPDRIKRIYQGSNLIVTAWHNHELAGVARCITDGAWSCYLADLAVTTTLKKSGIGKKLIELTQQHLGDEVMILLLSVPDAMEYYPKVGFKTVDNAFMMARKK</sequence>
<organism evidence="2 3">
    <name type="scientific">Mucilaginibacter ginsenosidivorax</name>
    <dbReference type="NCBI Taxonomy" id="862126"/>
    <lineage>
        <taxon>Bacteria</taxon>
        <taxon>Pseudomonadati</taxon>
        <taxon>Bacteroidota</taxon>
        <taxon>Sphingobacteriia</taxon>
        <taxon>Sphingobacteriales</taxon>
        <taxon>Sphingobacteriaceae</taxon>
        <taxon>Mucilaginibacter</taxon>
    </lineage>
</organism>
<dbReference type="RefSeq" id="WP_147059048.1">
    <property type="nucleotide sequence ID" value="NZ_CP042437.1"/>
</dbReference>
<gene>
    <name evidence="2" type="ORF">FSB76_27135</name>
</gene>
<dbReference type="Gene3D" id="3.40.630.30">
    <property type="match status" value="1"/>
</dbReference>
<proteinExistence type="predicted"/>
<dbReference type="KEGG" id="mgk:FSB76_27135"/>
<evidence type="ECO:0000259" key="1">
    <source>
        <dbReference type="PROSITE" id="PS51186"/>
    </source>
</evidence>
<dbReference type="CDD" id="cd04301">
    <property type="entry name" value="NAT_SF"/>
    <property type="match status" value="1"/>
</dbReference>
<evidence type="ECO:0000313" key="3">
    <source>
        <dbReference type="Proteomes" id="UP000321362"/>
    </source>
</evidence>
<reference evidence="2 3" key="1">
    <citation type="journal article" date="2013" name="J. Microbiol.">
        <title>Mucilaginibacter ginsenosidivorax sp. nov., with ginsenoside converting activity isolated from sediment.</title>
        <authorList>
            <person name="Kim J.K."/>
            <person name="Choi T.E."/>
            <person name="Liu Q.M."/>
            <person name="Park H.Y."/>
            <person name="Yi T.H."/>
            <person name="Yoon M.H."/>
            <person name="Kim S.C."/>
            <person name="Im W.T."/>
        </authorList>
    </citation>
    <scope>NUCLEOTIDE SEQUENCE [LARGE SCALE GENOMIC DNA]</scope>
    <source>
        <strain evidence="2 3">KHI28</strain>
    </source>
</reference>
<name>A0A5B8W8Z9_9SPHI</name>
<dbReference type="OrthoDB" id="9775804at2"/>
<dbReference type="InterPro" id="IPR016181">
    <property type="entry name" value="Acyl_CoA_acyltransferase"/>
</dbReference>
<dbReference type="PROSITE" id="PS51186">
    <property type="entry name" value="GNAT"/>
    <property type="match status" value="1"/>
</dbReference>
<dbReference type="PANTHER" id="PTHR43233">
    <property type="entry name" value="FAMILY N-ACETYLTRANSFERASE, PUTATIVE (AFU_ORTHOLOGUE AFUA_6G03350)-RELATED"/>
    <property type="match status" value="1"/>
</dbReference>
<feature type="domain" description="N-acetyltransferase" evidence="1">
    <location>
        <begin position="3"/>
        <end position="132"/>
    </location>
</feature>
<dbReference type="GO" id="GO:0016747">
    <property type="term" value="F:acyltransferase activity, transferring groups other than amino-acyl groups"/>
    <property type="evidence" value="ECO:0007669"/>
    <property type="project" value="InterPro"/>
</dbReference>
<protein>
    <submittedName>
        <fullName evidence="2">GNAT family N-acetyltransferase</fullName>
    </submittedName>
</protein>
<dbReference type="InterPro" id="IPR000182">
    <property type="entry name" value="GNAT_dom"/>
</dbReference>
<dbReference type="AlphaFoldDB" id="A0A5B8W8Z9"/>
<dbReference type="EMBL" id="CP042437">
    <property type="protein sequence ID" value="QEC79445.1"/>
    <property type="molecule type" value="Genomic_DNA"/>
</dbReference>
<keyword evidence="3" id="KW-1185">Reference proteome</keyword>
<accession>A0A5B8W8Z9</accession>
<keyword evidence="2" id="KW-0808">Transferase</keyword>
<dbReference type="PANTHER" id="PTHR43233:SF1">
    <property type="entry name" value="FAMILY N-ACETYLTRANSFERASE, PUTATIVE (AFU_ORTHOLOGUE AFUA_6G03350)-RELATED"/>
    <property type="match status" value="1"/>
</dbReference>
<dbReference type="InterPro" id="IPR053144">
    <property type="entry name" value="Acetyltransferase_Butenolide"/>
</dbReference>